<name>A0A6M3LN55_9ZZZZ</name>
<dbReference type="EMBL" id="MT143402">
    <property type="protein sequence ID" value="QJA96460.1"/>
    <property type="molecule type" value="Genomic_DNA"/>
</dbReference>
<sequence length="134" mass="15338">MTKSEIYDQLYDRAIKLMVEYNPCDIRDGICASKRLELGPNFCCTRCINLSDSGCQVTSLLCKIWVCGAIRPLLPRTFHEKIGEILKEVHESKITLGRMDKWESILPLNEKVYHSSALVEFGCNTISVPWRRGE</sequence>
<dbReference type="AlphaFoldDB" id="A0A6M3LN55"/>
<evidence type="ECO:0000313" key="1">
    <source>
        <dbReference type="EMBL" id="QJA96460.1"/>
    </source>
</evidence>
<organism evidence="1">
    <name type="scientific">viral metagenome</name>
    <dbReference type="NCBI Taxonomy" id="1070528"/>
    <lineage>
        <taxon>unclassified sequences</taxon>
        <taxon>metagenomes</taxon>
        <taxon>organismal metagenomes</taxon>
    </lineage>
</organism>
<gene>
    <name evidence="1" type="ORF">MM415B08568_0009</name>
</gene>
<proteinExistence type="predicted"/>
<accession>A0A6M3LN55</accession>
<protein>
    <submittedName>
        <fullName evidence="1">Uncharacterized protein</fullName>
    </submittedName>
</protein>
<reference evidence="1" key="1">
    <citation type="submission" date="2020-03" db="EMBL/GenBank/DDBJ databases">
        <title>The deep terrestrial virosphere.</title>
        <authorList>
            <person name="Holmfeldt K."/>
            <person name="Nilsson E."/>
            <person name="Simone D."/>
            <person name="Lopez-Fernandez M."/>
            <person name="Wu X."/>
            <person name="de Brujin I."/>
            <person name="Lundin D."/>
            <person name="Andersson A."/>
            <person name="Bertilsson S."/>
            <person name="Dopson M."/>
        </authorList>
    </citation>
    <scope>NUCLEOTIDE SEQUENCE</scope>
    <source>
        <strain evidence="1">MM415B08568</strain>
    </source>
</reference>